<dbReference type="PANTHER" id="PTHR42085:SF2">
    <property type="entry name" value="F-BOX DOMAIN-CONTAINING PROTEIN"/>
    <property type="match status" value="1"/>
</dbReference>
<feature type="compositionally biased region" description="Basic residues" evidence="1">
    <location>
        <begin position="1"/>
        <end position="12"/>
    </location>
</feature>
<dbReference type="AlphaFoldDB" id="A0A9N8JLL0"/>
<name>A0A9N8JLL0_9PEZI</name>
<reference evidence="2" key="1">
    <citation type="submission" date="2020-06" db="EMBL/GenBank/DDBJ databases">
        <authorList>
            <person name="Onetto C."/>
        </authorList>
    </citation>
    <scope>NUCLEOTIDE SEQUENCE</scope>
</reference>
<dbReference type="EMBL" id="CAIJEN010000008">
    <property type="protein sequence ID" value="CAD0090093.1"/>
    <property type="molecule type" value="Genomic_DNA"/>
</dbReference>
<dbReference type="InterPro" id="IPR038883">
    <property type="entry name" value="AN11006-like"/>
</dbReference>
<gene>
    <name evidence="2" type="ORF">AWRI4619_LOCUS6164</name>
</gene>
<sequence length="341" mass="39780">MPPSTRRLKRGTHLTENQPDTTNATLAEPFPFLELPDTVRQRFYELQLEAPRSFVRLFSKSGPTRVQSKVTPAKVKINIMFTCRQIHQEAMPVLYRVNNFCIGPLPHADLLQDHDIAQSDKWIRDMPVKGRNLINKLELWLPIPPPVLLDFDLRWRDMREMFPGLKSLTLFFDLNNQLKSSWWSLPEPEECEKYYQHFKGMMPQARETVVDLRMLRPSLVEWQPLIDTINKVWNASVGESAFITQDLHHANKHSEQKKLVDKALSESFGVRAAGHQGLSYWQIRQNKAINSDLSLTDDDTDDEYECFDKFDALKIVVRLEKKLESLAHGSFDFEEEEGSWW</sequence>
<proteinExistence type="predicted"/>
<dbReference type="PANTHER" id="PTHR42085">
    <property type="entry name" value="F-BOX DOMAIN-CONTAINING PROTEIN"/>
    <property type="match status" value="1"/>
</dbReference>
<organism evidence="2 3">
    <name type="scientific">Aureobasidium vineae</name>
    <dbReference type="NCBI Taxonomy" id="2773715"/>
    <lineage>
        <taxon>Eukaryota</taxon>
        <taxon>Fungi</taxon>
        <taxon>Dikarya</taxon>
        <taxon>Ascomycota</taxon>
        <taxon>Pezizomycotina</taxon>
        <taxon>Dothideomycetes</taxon>
        <taxon>Dothideomycetidae</taxon>
        <taxon>Dothideales</taxon>
        <taxon>Saccotheciaceae</taxon>
        <taxon>Aureobasidium</taxon>
    </lineage>
</organism>
<feature type="region of interest" description="Disordered" evidence="1">
    <location>
        <begin position="1"/>
        <end position="23"/>
    </location>
</feature>
<evidence type="ECO:0000256" key="1">
    <source>
        <dbReference type="SAM" id="MobiDB-lite"/>
    </source>
</evidence>
<evidence type="ECO:0000313" key="3">
    <source>
        <dbReference type="Proteomes" id="UP000716446"/>
    </source>
</evidence>
<feature type="compositionally biased region" description="Polar residues" evidence="1">
    <location>
        <begin position="14"/>
        <end position="23"/>
    </location>
</feature>
<protein>
    <recommendedName>
        <fullName evidence="4">F-box domain-containing protein</fullName>
    </recommendedName>
</protein>
<dbReference type="Proteomes" id="UP000716446">
    <property type="component" value="Unassembled WGS sequence"/>
</dbReference>
<evidence type="ECO:0000313" key="2">
    <source>
        <dbReference type="EMBL" id="CAD0090093.1"/>
    </source>
</evidence>
<evidence type="ECO:0008006" key="4">
    <source>
        <dbReference type="Google" id="ProtNLM"/>
    </source>
</evidence>
<accession>A0A9N8JLL0</accession>
<comment type="caution">
    <text evidence="2">The sequence shown here is derived from an EMBL/GenBank/DDBJ whole genome shotgun (WGS) entry which is preliminary data.</text>
</comment>
<keyword evidence="3" id="KW-1185">Reference proteome</keyword>